<dbReference type="GO" id="GO:0005886">
    <property type="term" value="C:plasma membrane"/>
    <property type="evidence" value="ECO:0007669"/>
    <property type="project" value="TreeGrafter"/>
</dbReference>
<comment type="caution">
    <text evidence="12">The sequence shown here is derived from an EMBL/GenBank/DDBJ whole genome shotgun (WGS) entry which is preliminary data.</text>
</comment>
<dbReference type="InterPro" id="IPR034294">
    <property type="entry name" value="Aquaporin_transptr"/>
</dbReference>
<gene>
    <name evidence="12" type="primary">AQY1</name>
    <name evidence="12" type="ORF">CFO_g4876</name>
</gene>
<name>A0A0F8D9F2_CERFI</name>
<evidence type="ECO:0000256" key="7">
    <source>
        <dbReference type="ARBA" id="ARBA00023136"/>
    </source>
</evidence>
<feature type="transmembrane region" description="Helical" evidence="11">
    <location>
        <begin position="94"/>
        <end position="126"/>
    </location>
</feature>
<dbReference type="SUPFAM" id="SSF81338">
    <property type="entry name" value="Aquaporin-like"/>
    <property type="match status" value="1"/>
</dbReference>
<dbReference type="AlphaFoldDB" id="A0A0F8D9F2"/>
<dbReference type="Proteomes" id="UP000034841">
    <property type="component" value="Unassembled WGS sequence"/>
</dbReference>
<comment type="similarity">
    <text evidence="2 9">Belongs to the MIP/aquaporin (TC 1.A.8) family.</text>
</comment>
<evidence type="ECO:0000256" key="3">
    <source>
        <dbReference type="ARBA" id="ARBA00022448"/>
    </source>
</evidence>
<feature type="transmembrane region" description="Helical" evidence="11">
    <location>
        <begin position="176"/>
        <end position="197"/>
    </location>
</feature>
<dbReference type="GO" id="GO:0015250">
    <property type="term" value="F:water channel activity"/>
    <property type="evidence" value="ECO:0007669"/>
    <property type="project" value="TreeGrafter"/>
</dbReference>
<dbReference type="PRINTS" id="PR00783">
    <property type="entry name" value="MINTRINSICP"/>
</dbReference>
<keyword evidence="7 11" id="KW-0472">Membrane</keyword>
<evidence type="ECO:0000256" key="1">
    <source>
        <dbReference type="ARBA" id="ARBA00004141"/>
    </source>
</evidence>
<dbReference type="PANTHER" id="PTHR19139:SF199">
    <property type="entry name" value="MIP17260P"/>
    <property type="match status" value="1"/>
</dbReference>
<evidence type="ECO:0000256" key="6">
    <source>
        <dbReference type="ARBA" id="ARBA00022989"/>
    </source>
</evidence>
<keyword evidence="4 9" id="KW-0812">Transmembrane</keyword>
<keyword evidence="6 11" id="KW-1133">Transmembrane helix</keyword>
<sequence>MPAAPATRRSGLSDSIRNELVAAIAEFCGTFMFLFMAFCGAQNALNSSTNSPGANDTPNVPTLLYISSCFGVSLAVNVWVFYRLSGGMFNPAVSFALALIGAITPLRCVIVMVVQIVAGIAAAGMADALLDGPLKVTNTLGAGTSITRGLFLEMFLTSQLVIVVYFLAVEKHKATFLAPIGVGMSVFIAHTVGVYLTGCAINPARAFGPAVIDKFPGYHWIYWLGPFMGALLAFVVYKVLVVLEYGTANPGQDGYDWEMNSLQEQWLIHGNHVHHKVGPPTSSDGAAPRPMAGNHMGMQDV</sequence>
<dbReference type="PANTHER" id="PTHR19139">
    <property type="entry name" value="AQUAPORIN TRANSPORTER"/>
    <property type="match status" value="1"/>
</dbReference>
<dbReference type="OrthoDB" id="3222at2759"/>
<evidence type="ECO:0000313" key="13">
    <source>
        <dbReference type="Proteomes" id="UP000034841"/>
    </source>
</evidence>
<feature type="transmembrane region" description="Helical" evidence="11">
    <location>
        <begin position="20"/>
        <end position="43"/>
    </location>
</feature>
<protein>
    <submittedName>
        <fullName evidence="12">Aquaporin-1</fullName>
    </submittedName>
</protein>
<feature type="region of interest" description="Disordered" evidence="10">
    <location>
        <begin position="278"/>
        <end position="301"/>
    </location>
</feature>
<organism evidence="12 13">
    <name type="scientific">Ceratocystis fimbriata f. sp. platani</name>
    <dbReference type="NCBI Taxonomy" id="88771"/>
    <lineage>
        <taxon>Eukaryota</taxon>
        <taxon>Fungi</taxon>
        <taxon>Dikarya</taxon>
        <taxon>Ascomycota</taxon>
        <taxon>Pezizomycotina</taxon>
        <taxon>Sordariomycetes</taxon>
        <taxon>Hypocreomycetidae</taxon>
        <taxon>Microascales</taxon>
        <taxon>Ceratocystidaceae</taxon>
        <taxon>Ceratocystis</taxon>
    </lineage>
</organism>
<comment type="subcellular location">
    <subcellularLocation>
        <location evidence="1">Membrane</location>
        <topology evidence="1">Multi-pass membrane protein</topology>
    </subcellularLocation>
</comment>
<evidence type="ECO:0000256" key="4">
    <source>
        <dbReference type="ARBA" id="ARBA00022692"/>
    </source>
</evidence>
<evidence type="ECO:0000256" key="10">
    <source>
        <dbReference type="SAM" id="MobiDB-lite"/>
    </source>
</evidence>
<evidence type="ECO:0000313" key="12">
    <source>
        <dbReference type="EMBL" id="KKF92769.1"/>
    </source>
</evidence>
<proteinExistence type="inferred from homology"/>
<dbReference type="InterPro" id="IPR000425">
    <property type="entry name" value="MIP"/>
</dbReference>
<accession>A0A0F8D9F2</accession>
<comment type="catalytic activity">
    <reaction evidence="8">
        <text>H2O(in) = H2O(out)</text>
        <dbReference type="Rhea" id="RHEA:29667"/>
        <dbReference type="ChEBI" id="CHEBI:15377"/>
    </reaction>
</comment>
<evidence type="ECO:0000256" key="2">
    <source>
        <dbReference type="ARBA" id="ARBA00006175"/>
    </source>
</evidence>
<feature type="transmembrane region" description="Helical" evidence="11">
    <location>
        <begin position="217"/>
        <end position="237"/>
    </location>
</feature>
<evidence type="ECO:0000256" key="9">
    <source>
        <dbReference type="RuleBase" id="RU000477"/>
    </source>
</evidence>
<keyword evidence="5" id="KW-0677">Repeat</keyword>
<dbReference type="FunFam" id="1.20.1080.10:FF:000014">
    <property type="entry name" value="Aquaporin 1"/>
    <property type="match status" value="1"/>
</dbReference>
<keyword evidence="13" id="KW-1185">Reference proteome</keyword>
<evidence type="ECO:0000256" key="8">
    <source>
        <dbReference type="ARBA" id="ARBA00034651"/>
    </source>
</evidence>
<feature type="transmembrane region" description="Helical" evidence="11">
    <location>
        <begin position="63"/>
        <end position="82"/>
    </location>
</feature>
<dbReference type="Pfam" id="PF00230">
    <property type="entry name" value="MIP"/>
    <property type="match status" value="1"/>
</dbReference>
<keyword evidence="3 9" id="KW-0813">Transport</keyword>
<feature type="transmembrane region" description="Helical" evidence="11">
    <location>
        <begin position="146"/>
        <end position="169"/>
    </location>
</feature>
<dbReference type="InterPro" id="IPR023271">
    <property type="entry name" value="Aquaporin-like"/>
</dbReference>
<dbReference type="Gene3D" id="1.20.1080.10">
    <property type="entry name" value="Glycerol uptake facilitator protein"/>
    <property type="match status" value="1"/>
</dbReference>
<evidence type="ECO:0000256" key="11">
    <source>
        <dbReference type="SAM" id="Phobius"/>
    </source>
</evidence>
<reference evidence="12 13" key="1">
    <citation type="submission" date="2015-04" db="EMBL/GenBank/DDBJ databases">
        <title>Genome sequence of Ceratocystis platani, a major pathogen of plane trees.</title>
        <authorList>
            <person name="Belbahri L."/>
        </authorList>
    </citation>
    <scope>NUCLEOTIDE SEQUENCE [LARGE SCALE GENOMIC DNA]</scope>
    <source>
        <strain evidence="12 13">CFO</strain>
    </source>
</reference>
<evidence type="ECO:0000256" key="5">
    <source>
        <dbReference type="ARBA" id="ARBA00022737"/>
    </source>
</evidence>
<dbReference type="EMBL" id="LBBL01000328">
    <property type="protein sequence ID" value="KKF92769.1"/>
    <property type="molecule type" value="Genomic_DNA"/>
</dbReference>